<sequence length="215" mass="24945">MYINMNIEDLQLIVETIYQHNPSAYKRGGDVELLNSHIKAMQHLKEVNKIHYKEYNLTDLEALSIVILEGFGSSRFIQEPLYNRRKLNALTEVLIQNLDSALRKAPKNTHPVLYANDGFMRGNNRIGDIFTVNGFFTTSIDDFDNAHSIKWIIEPLPEGQTKAHEIYKIYNHGEDCPYPEYQVEFERGTKFEITDIKKGKEYNVVHIKELPSQTI</sequence>
<evidence type="ECO:0008006" key="3">
    <source>
        <dbReference type="Google" id="ProtNLM"/>
    </source>
</evidence>
<dbReference type="EMBL" id="BHWB01000010">
    <property type="protein sequence ID" value="GCB36318.1"/>
    <property type="molecule type" value="Genomic_DNA"/>
</dbReference>
<name>A0A401LXQ7_9BACE</name>
<accession>A0A401LXQ7</accession>
<gene>
    <name evidence="1" type="ORF">KGMB02408_32630</name>
</gene>
<dbReference type="AlphaFoldDB" id="A0A401LXQ7"/>
<protein>
    <recommendedName>
        <fullName evidence="3">ADP ribosyltransferase domain-containing protein</fullName>
    </recommendedName>
</protein>
<organism evidence="1 2">
    <name type="scientific">Bacteroides faecalis</name>
    <dbReference type="NCBI Taxonomy" id="2447885"/>
    <lineage>
        <taxon>Bacteria</taxon>
        <taxon>Pseudomonadati</taxon>
        <taxon>Bacteroidota</taxon>
        <taxon>Bacteroidia</taxon>
        <taxon>Bacteroidales</taxon>
        <taxon>Bacteroidaceae</taxon>
        <taxon>Bacteroides</taxon>
    </lineage>
</organism>
<comment type="caution">
    <text evidence="1">The sequence shown here is derived from an EMBL/GenBank/DDBJ whole genome shotgun (WGS) entry which is preliminary data.</text>
</comment>
<proteinExistence type="predicted"/>
<evidence type="ECO:0000313" key="2">
    <source>
        <dbReference type="Proteomes" id="UP000288079"/>
    </source>
</evidence>
<keyword evidence="2" id="KW-1185">Reference proteome</keyword>
<dbReference type="Gene3D" id="3.90.176.10">
    <property type="entry name" value="Toxin ADP-ribosyltransferase, Chain A, domain 1"/>
    <property type="match status" value="1"/>
</dbReference>
<evidence type="ECO:0000313" key="1">
    <source>
        <dbReference type="EMBL" id="GCB36318.1"/>
    </source>
</evidence>
<dbReference type="SUPFAM" id="SSF56399">
    <property type="entry name" value="ADP-ribosylation"/>
    <property type="match status" value="1"/>
</dbReference>
<reference evidence="1 2" key="1">
    <citation type="submission" date="2018-10" db="EMBL/GenBank/DDBJ databases">
        <title>Draft Genome Sequence of Bacteroides sp. KCTC 15687.</title>
        <authorList>
            <person name="Yu S.Y."/>
            <person name="Kim J.S."/>
            <person name="Oh B.S."/>
            <person name="Park S.H."/>
            <person name="Kang S.W."/>
            <person name="Park J.E."/>
            <person name="Choi S.H."/>
            <person name="Han K.I."/>
            <person name="Lee K.C."/>
            <person name="Eom M.K."/>
            <person name="Suh M.K."/>
            <person name="Lee D.H."/>
            <person name="Yoon H."/>
            <person name="Kim B."/>
            <person name="Yang S.J."/>
            <person name="Lee J.S."/>
            <person name="Lee J.H."/>
        </authorList>
    </citation>
    <scope>NUCLEOTIDE SEQUENCE [LARGE SCALE GENOMIC DNA]</scope>
    <source>
        <strain evidence="1 2">KCTC 15687</strain>
    </source>
</reference>
<dbReference type="Proteomes" id="UP000288079">
    <property type="component" value="Unassembled WGS sequence"/>
</dbReference>